<name>A0A914EIY7_9BILA</name>
<dbReference type="Proteomes" id="UP000887540">
    <property type="component" value="Unplaced"/>
</dbReference>
<evidence type="ECO:0000313" key="1">
    <source>
        <dbReference type="Proteomes" id="UP000887540"/>
    </source>
</evidence>
<reference evidence="2" key="1">
    <citation type="submission" date="2022-11" db="UniProtKB">
        <authorList>
            <consortium name="WormBaseParasite"/>
        </authorList>
    </citation>
    <scope>IDENTIFICATION</scope>
</reference>
<evidence type="ECO:0000313" key="2">
    <source>
        <dbReference type="WBParaSite" id="ACRNAN_scaffold8072.g31275.t1"/>
    </source>
</evidence>
<protein>
    <submittedName>
        <fullName evidence="2">Uncharacterized protein</fullName>
    </submittedName>
</protein>
<sequence>MLEVDKDRKGSKIRKALISTIPSANYYVPLLHVWLIIAVDVINIIKREVILNDLEINIPDSELEQKIKEYFDNKEIGTLKTQIEDIEAEMKPMHETDVVQIRNMLDVIDNGFEDEDEERELENDHVYKHEKGIVERADKQDGPYVHYLPYHAVVRKDKQTTKVRKVNDASASVANNPSLNKNLYKGPSKIPDAAGTLLCFRLPKKNFAQEEQNPINSLAPTTSVQSIQRLVVKPQKCGHCFTLVWLLA</sequence>
<accession>A0A914EIY7</accession>
<dbReference type="WBParaSite" id="ACRNAN_scaffold8072.g31275.t1">
    <property type="protein sequence ID" value="ACRNAN_scaffold8072.g31275.t1"/>
    <property type="gene ID" value="ACRNAN_scaffold8072.g31275"/>
</dbReference>
<keyword evidence="1" id="KW-1185">Reference proteome</keyword>
<dbReference type="AlphaFoldDB" id="A0A914EIY7"/>
<organism evidence="1 2">
    <name type="scientific">Acrobeloides nanus</name>
    <dbReference type="NCBI Taxonomy" id="290746"/>
    <lineage>
        <taxon>Eukaryota</taxon>
        <taxon>Metazoa</taxon>
        <taxon>Ecdysozoa</taxon>
        <taxon>Nematoda</taxon>
        <taxon>Chromadorea</taxon>
        <taxon>Rhabditida</taxon>
        <taxon>Tylenchina</taxon>
        <taxon>Cephalobomorpha</taxon>
        <taxon>Cephaloboidea</taxon>
        <taxon>Cephalobidae</taxon>
        <taxon>Acrobeloides</taxon>
    </lineage>
</organism>
<proteinExistence type="predicted"/>